<dbReference type="AlphaFoldDB" id="A0A9N9P3W1"/>
<dbReference type="OrthoDB" id="3863715at2759"/>
<gene>
    <name evidence="3" type="ORF">DERYTH_LOCUS23360</name>
</gene>
<dbReference type="SUPFAM" id="SSF57756">
    <property type="entry name" value="Retrovirus zinc finger-like domains"/>
    <property type="match status" value="1"/>
</dbReference>
<dbReference type="Proteomes" id="UP000789405">
    <property type="component" value="Unassembled WGS sequence"/>
</dbReference>
<feature type="non-terminal residue" evidence="3">
    <location>
        <position position="1"/>
    </location>
</feature>
<dbReference type="GO" id="GO:0008270">
    <property type="term" value="F:zinc ion binding"/>
    <property type="evidence" value="ECO:0007669"/>
    <property type="project" value="UniProtKB-KW"/>
</dbReference>
<dbReference type="InterPro" id="IPR036875">
    <property type="entry name" value="Znf_CCHC_sf"/>
</dbReference>
<dbReference type="PROSITE" id="PS50158">
    <property type="entry name" value="ZF_CCHC"/>
    <property type="match status" value="1"/>
</dbReference>
<evidence type="ECO:0000256" key="1">
    <source>
        <dbReference type="PROSITE-ProRule" id="PRU00047"/>
    </source>
</evidence>
<comment type="caution">
    <text evidence="3">The sequence shown here is derived from an EMBL/GenBank/DDBJ whole genome shotgun (WGS) entry which is preliminary data.</text>
</comment>
<dbReference type="SMART" id="SM00343">
    <property type="entry name" value="ZnF_C2HC"/>
    <property type="match status" value="1"/>
</dbReference>
<dbReference type="EMBL" id="CAJVPY010035354">
    <property type="protein sequence ID" value="CAG8800988.1"/>
    <property type="molecule type" value="Genomic_DNA"/>
</dbReference>
<feature type="domain" description="CCHC-type" evidence="2">
    <location>
        <begin position="22"/>
        <end position="37"/>
    </location>
</feature>
<reference evidence="3" key="1">
    <citation type="submission" date="2021-06" db="EMBL/GenBank/DDBJ databases">
        <authorList>
            <person name="Kallberg Y."/>
            <person name="Tangrot J."/>
            <person name="Rosling A."/>
        </authorList>
    </citation>
    <scope>NUCLEOTIDE SEQUENCE</scope>
    <source>
        <strain evidence="3">MA453B</strain>
    </source>
</reference>
<keyword evidence="1" id="KW-0863">Zinc-finger</keyword>
<dbReference type="Pfam" id="PF00098">
    <property type="entry name" value="zf-CCHC"/>
    <property type="match status" value="1"/>
</dbReference>
<keyword evidence="4" id="KW-1185">Reference proteome</keyword>
<name>A0A9N9P3W1_9GLOM</name>
<dbReference type="Gene3D" id="4.10.60.10">
    <property type="entry name" value="Zinc finger, CCHC-type"/>
    <property type="match status" value="1"/>
</dbReference>
<organism evidence="3 4">
    <name type="scientific">Dentiscutata erythropus</name>
    <dbReference type="NCBI Taxonomy" id="1348616"/>
    <lineage>
        <taxon>Eukaryota</taxon>
        <taxon>Fungi</taxon>
        <taxon>Fungi incertae sedis</taxon>
        <taxon>Mucoromycota</taxon>
        <taxon>Glomeromycotina</taxon>
        <taxon>Glomeromycetes</taxon>
        <taxon>Diversisporales</taxon>
        <taxon>Gigasporaceae</taxon>
        <taxon>Dentiscutata</taxon>
    </lineage>
</organism>
<evidence type="ECO:0000259" key="2">
    <source>
        <dbReference type="PROSITE" id="PS50158"/>
    </source>
</evidence>
<proteinExistence type="predicted"/>
<dbReference type="InterPro" id="IPR001878">
    <property type="entry name" value="Znf_CCHC"/>
</dbReference>
<sequence length="42" mass="4991">LRDSYQNNVNRTNRGYRQSIVCYNCQQNGHITQDCPNRSNFI</sequence>
<evidence type="ECO:0000313" key="3">
    <source>
        <dbReference type="EMBL" id="CAG8800988.1"/>
    </source>
</evidence>
<keyword evidence="1" id="KW-0479">Metal-binding</keyword>
<protein>
    <submittedName>
        <fullName evidence="3">7838_t:CDS:1</fullName>
    </submittedName>
</protein>
<dbReference type="GO" id="GO:0003676">
    <property type="term" value="F:nucleic acid binding"/>
    <property type="evidence" value="ECO:0007669"/>
    <property type="project" value="InterPro"/>
</dbReference>
<keyword evidence="1" id="KW-0862">Zinc</keyword>
<accession>A0A9N9P3W1</accession>
<evidence type="ECO:0000313" key="4">
    <source>
        <dbReference type="Proteomes" id="UP000789405"/>
    </source>
</evidence>